<dbReference type="SUPFAM" id="SSF56784">
    <property type="entry name" value="HAD-like"/>
    <property type="match status" value="1"/>
</dbReference>
<sequence>MLSDDLISKYIRPLYPHATALQPSGELTTKIKCIMFDVYGTLFISGSGDIGIARQKVAKTEQLINLLQKFGIRRSPDAVLNDFFAAIDNEHAKLKAKGVDFPEVEIDKIWMHVLKNNNLDHIRAFAVEFELIVNPVYPMPNLEMMLTGCKESNLCMGIVSNAQFYTPSLFQWYLGSDPEDLGFHPDLMLFSYRFGYAKPSAYLFQRVAEKLQNIKIPVHAALYLGNDMLNDIYPAKKAGLQTALFAGDARSLRLREDDPKCRNLSPDIIITDLKQLLDHIR</sequence>
<name>A0A8J6TNW2_9BACT</name>
<organism evidence="1 2">
    <name type="scientific">Candidatus Desulfatibia vada</name>
    <dbReference type="NCBI Taxonomy" id="2841696"/>
    <lineage>
        <taxon>Bacteria</taxon>
        <taxon>Pseudomonadati</taxon>
        <taxon>Thermodesulfobacteriota</taxon>
        <taxon>Desulfobacteria</taxon>
        <taxon>Desulfobacterales</taxon>
        <taxon>Desulfobacterales incertae sedis</taxon>
        <taxon>Candidatus Desulfatibia</taxon>
    </lineage>
</organism>
<dbReference type="GO" id="GO:0016787">
    <property type="term" value="F:hydrolase activity"/>
    <property type="evidence" value="ECO:0007669"/>
    <property type="project" value="UniProtKB-KW"/>
</dbReference>
<accession>A0A8J6TNW2</accession>
<dbReference type="PANTHER" id="PTHR46191:SF2">
    <property type="entry name" value="HALOACID DEHALOGENASE-LIKE HYDROLASE DOMAIN-CONTAINING PROTEIN 3"/>
    <property type="match status" value="1"/>
</dbReference>
<keyword evidence="1" id="KW-0378">Hydrolase</keyword>
<dbReference type="Gene3D" id="3.40.50.1000">
    <property type="entry name" value="HAD superfamily/HAD-like"/>
    <property type="match status" value="1"/>
</dbReference>
<gene>
    <name evidence="1" type="ORF">H8D96_18750</name>
</gene>
<dbReference type="Pfam" id="PF00702">
    <property type="entry name" value="Hydrolase"/>
    <property type="match status" value="1"/>
</dbReference>
<proteinExistence type="predicted"/>
<dbReference type="Proteomes" id="UP000605201">
    <property type="component" value="Unassembled WGS sequence"/>
</dbReference>
<comment type="caution">
    <text evidence="1">The sequence shown here is derived from an EMBL/GenBank/DDBJ whole genome shotgun (WGS) entry which is preliminary data.</text>
</comment>
<dbReference type="EMBL" id="JACNIG010000361">
    <property type="protein sequence ID" value="MBC8433956.1"/>
    <property type="molecule type" value="Genomic_DNA"/>
</dbReference>
<evidence type="ECO:0000313" key="2">
    <source>
        <dbReference type="Proteomes" id="UP000605201"/>
    </source>
</evidence>
<dbReference type="InterPro" id="IPR036412">
    <property type="entry name" value="HAD-like_sf"/>
</dbReference>
<reference evidence="1 2" key="1">
    <citation type="submission" date="2020-08" db="EMBL/GenBank/DDBJ databases">
        <title>Bridging the membrane lipid divide: bacteria of the FCB group superphylum have the potential to synthesize archaeal ether lipids.</title>
        <authorList>
            <person name="Villanueva L."/>
            <person name="Von Meijenfeldt F.A.B."/>
            <person name="Westbye A.B."/>
            <person name="Yadav S."/>
            <person name="Hopmans E.C."/>
            <person name="Dutilh B.E."/>
            <person name="Sinninghe Damste J.S."/>
        </authorList>
    </citation>
    <scope>NUCLEOTIDE SEQUENCE [LARGE SCALE GENOMIC DNA]</scope>
    <source>
        <strain evidence="1">NIOZ-UU17</strain>
    </source>
</reference>
<protein>
    <submittedName>
        <fullName evidence="1">HAD hydrolase-like protein</fullName>
    </submittedName>
</protein>
<dbReference type="InterPro" id="IPR051828">
    <property type="entry name" value="HAD-like_hydrolase_domain"/>
</dbReference>
<dbReference type="InterPro" id="IPR023214">
    <property type="entry name" value="HAD_sf"/>
</dbReference>
<evidence type="ECO:0000313" key="1">
    <source>
        <dbReference type="EMBL" id="MBC8433956.1"/>
    </source>
</evidence>
<dbReference type="AlphaFoldDB" id="A0A8J6TNW2"/>
<dbReference type="PANTHER" id="PTHR46191">
    <property type="match status" value="1"/>
</dbReference>